<accession>A0A067CVT8</accession>
<keyword evidence="1" id="KW-0472">Membrane</keyword>
<dbReference type="GO" id="GO:0004674">
    <property type="term" value="F:protein serine/threonine kinase activity"/>
    <property type="evidence" value="ECO:0007669"/>
    <property type="project" value="TreeGrafter"/>
</dbReference>
<keyword evidence="4" id="KW-1185">Reference proteome</keyword>
<dbReference type="OMA" id="INDIRMD"/>
<dbReference type="PROSITE" id="PS00108">
    <property type="entry name" value="PROTEIN_KINASE_ST"/>
    <property type="match status" value="1"/>
</dbReference>
<dbReference type="EMBL" id="KK583193">
    <property type="protein sequence ID" value="KDO33375.1"/>
    <property type="molecule type" value="Genomic_DNA"/>
</dbReference>
<dbReference type="InterPro" id="IPR008271">
    <property type="entry name" value="Ser/Thr_kinase_AS"/>
</dbReference>
<dbReference type="KEGG" id="spar:SPRG_02182"/>
<dbReference type="STRING" id="695850.A0A067CVT8"/>
<dbReference type="InterPro" id="IPR011009">
    <property type="entry name" value="Kinase-like_dom_sf"/>
</dbReference>
<dbReference type="InterPro" id="IPR000719">
    <property type="entry name" value="Prot_kinase_dom"/>
</dbReference>
<reference evidence="3 4" key="1">
    <citation type="journal article" date="2013" name="PLoS Genet.">
        <title>Distinctive expansion of potential virulence genes in the genome of the oomycete fish pathogen Saprolegnia parasitica.</title>
        <authorList>
            <person name="Jiang R.H."/>
            <person name="de Bruijn I."/>
            <person name="Haas B.J."/>
            <person name="Belmonte R."/>
            <person name="Lobach L."/>
            <person name="Christie J."/>
            <person name="van den Ackerveken G."/>
            <person name="Bottin A."/>
            <person name="Bulone V."/>
            <person name="Diaz-Moreno S.M."/>
            <person name="Dumas B."/>
            <person name="Fan L."/>
            <person name="Gaulin E."/>
            <person name="Govers F."/>
            <person name="Grenville-Briggs L.J."/>
            <person name="Horner N.R."/>
            <person name="Levin J.Z."/>
            <person name="Mammella M."/>
            <person name="Meijer H.J."/>
            <person name="Morris P."/>
            <person name="Nusbaum C."/>
            <person name="Oome S."/>
            <person name="Phillips A.J."/>
            <person name="van Rooyen D."/>
            <person name="Rzeszutek E."/>
            <person name="Saraiva M."/>
            <person name="Secombes C.J."/>
            <person name="Seidl M.F."/>
            <person name="Snel B."/>
            <person name="Stassen J.H."/>
            <person name="Sykes S."/>
            <person name="Tripathy S."/>
            <person name="van den Berg H."/>
            <person name="Vega-Arreguin J.C."/>
            <person name="Wawra S."/>
            <person name="Young S.K."/>
            <person name="Zeng Q."/>
            <person name="Dieguez-Uribeondo J."/>
            <person name="Russ C."/>
            <person name="Tyler B.M."/>
            <person name="van West P."/>
        </authorList>
    </citation>
    <scope>NUCLEOTIDE SEQUENCE [LARGE SCALE GENOMIC DNA]</scope>
    <source>
        <strain evidence="3 4">CBS 223.65</strain>
    </source>
</reference>
<proteinExistence type="predicted"/>
<dbReference type="OrthoDB" id="4062651at2759"/>
<dbReference type="VEuPathDB" id="FungiDB:SPRG_02182"/>
<dbReference type="SMART" id="SM00220">
    <property type="entry name" value="S_TKc"/>
    <property type="match status" value="1"/>
</dbReference>
<dbReference type="InterPro" id="IPR001245">
    <property type="entry name" value="Ser-Thr/Tyr_kinase_cat_dom"/>
</dbReference>
<feature type="domain" description="Protein kinase" evidence="2">
    <location>
        <begin position="99"/>
        <end position="385"/>
    </location>
</feature>
<feature type="transmembrane region" description="Helical" evidence="1">
    <location>
        <begin position="31"/>
        <end position="53"/>
    </location>
</feature>
<dbReference type="Gene3D" id="1.10.510.10">
    <property type="entry name" value="Transferase(Phosphotransferase) domain 1"/>
    <property type="match status" value="1"/>
</dbReference>
<dbReference type="AlphaFoldDB" id="A0A067CVT8"/>
<gene>
    <name evidence="3" type="ORF">SPRG_02182</name>
</gene>
<dbReference type="Proteomes" id="UP000030745">
    <property type="component" value="Unassembled WGS sequence"/>
</dbReference>
<protein>
    <submittedName>
        <fullName evidence="3">TKL protein kinase</fullName>
    </submittedName>
</protein>
<dbReference type="PANTHER" id="PTHR44329">
    <property type="entry name" value="SERINE/THREONINE-PROTEIN KINASE TNNI3K-RELATED"/>
    <property type="match status" value="1"/>
</dbReference>
<organism evidence="3 4">
    <name type="scientific">Saprolegnia parasitica (strain CBS 223.65)</name>
    <dbReference type="NCBI Taxonomy" id="695850"/>
    <lineage>
        <taxon>Eukaryota</taxon>
        <taxon>Sar</taxon>
        <taxon>Stramenopiles</taxon>
        <taxon>Oomycota</taxon>
        <taxon>Saprolegniomycetes</taxon>
        <taxon>Saprolegniales</taxon>
        <taxon>Saprolegniaceae</taxon>
        <taxon>Saprolegnia</taxon>
    </lineage>
</organism>
<keyword evidence="1" id="KW-0812">Transmembrane</keyword>
<dbReference type="GeneID" id="24124745"/>
<keyword evidence="3" id="KW-0808">Transferase</keyword>
<dbReference type="PROSITE" id="PS50011">
    <property type="entry name" value="PROTEIN_KINASE_DOM"/>
    <property type="match status" value="1"/>
</dbReference>
<dbReference type="RefSeq" id="XP_012196123.1">
    <property type="nucleotide sequence ID" value="XM_012340733.1"/>
</dbReference>
<evidence type="ECO:0000259" key="2">
    <source>
        <dbReference type="PROSITE" id="PS50011"/>
    </source>
</evidence>
<dbReference type="InterPro" id="IPR051681">
    <property type="entry name" value="Ser/Thr_Kinases-Pseudokinases"/>
</dbReference>
<evidence type="ECO:0000256" key="1">
    <source>
        <dbReference type="SAM" id="Phobius"/>
    </source>
</evidence>
<dbReference type="PANTHER" id="PTHR44329:SF214">
    <property type="entry name" value="PROTEIN KINASE DOMAIN-CONTAINING PROTEIN"/>
    <property type="match status" value="1"/>
</dbReference>
<keyword evidence="3" id="KW-0418">Kinase</keyword>
<keyword evidence="1" id="KW-1133">Transmembrane helix</keyword>
<sequence length="385" mass="42103">MRLLWNQIPICMLPEPPTPDRQDASAAAAAAWIYAILGLTSACVVLILVILVYRARHRRHNALAEHEATYGKLSDTAFLVKDLRIDPALRRCRIPASCLTRGALVAKGGFGVVHVATLNRGPEFVDHTVALKSLRPERVHELRAVQAFVEEIRLGASLRHDNIVGFIGITFTSAQSPSAVLEYMARGDLWSVLSTEKRFVWATADDAPAAAGIRSKEAVCCDVARGLAYLHSEVTPAVIHRDLKSKNVLLNDAYVAKLGDFGTSREFGPDDHVLTAEVGTVPWIAPEVLKGTRYSEKADIYSFGVLLSELDTRQVPYFNQIVTLPVGGVNVTLTKARIAMLVAANELRPAFSRSCPPAILAIASRCLAHEPDERPTAQRDVYNIV</sequence>
<dbReference type="SUPFAM" id="SSF56112">
    <property type="entry name" value="Protein kinase-like (PK-like)"/>
    <property type="match status" value="1"/>
</dbReference>
<dbReference type="GO" id="GO:0005524">
    <property type="term" value="F:ATP binding"/>
    <property type="evidence" value="ECO:0007669"/>
    <property type="project" value="InterPro"/>
</dbReference>
<evidence type="ECO:0000313" key="4">
    <source>
        <dbReference type="Proteomes" id="UP000030745"/>
    </source>
</evidence>
<dbReference type="Pfam" id="PF07714">
    <property type="entry name" value="PK_Tyr_Ser-Thr"/>
    <property type="match status" value="1"/>
</dbReference>
<evidence type="ECO:0000313" key="3">
    <source>
        <dbReference type="EMBL" id="KDO33375.1"/>
    </source>
</evidence>
<name>A0A067CVT8_SAPPC</name>